<keyword evidence="7" id="KW-1185">Reference proteome</keyword>
<dbReference type="PANTHER" id="PTHR43122:SF1">
    <property type="entry name" value="IRON-SULFUR-BINDING PROTEIN"/>
    <property type="match status" value="1"/>
</dbReference>
<keyword evidence="3" id="KW-0411">Iron-sulfur</keyword>
<dbReference type="Pfam" id="PF13183">
    <property type="entry name" value="Fer4_8"/>
    <property type="match status" value="1"/>
</dbReference>
<dbReference type="GO" id="GO:0051536">
    <property type="term" value="F:iron-sulfur cluster binding"/>
    <property type="evidence" value="ECO:0007669"/>
    <property type="project" value="UniProtKB-KW"/>
</dbReference>
<feature type="region of interest" description="Disordered" evidence="4">
    <location>
        <begin position="321"/>
        <end position="340"/>
    </location>
</feature>
<dbReference type="PROSITE" id="PS00198">
    <property type="entry name" value="4FE4S_FER_1"/>
    <property type="match status" value="3"/>
</dbReference>
<dbReference type="EMBL" id="CP001684">
    <property type="protein sequence ID" value="ACV21680.1"/>
    <property type="molecule type" value="Genomic_DNA"/>
</dbReference>
<dbReference type="HOGENOM" id="CLU_048087_3_0_11"/>
<dbReference type="InterPro" id="IPR017900">
    <property type="entry name" value="4Fe4S_Fe_S_CS"/>
</dbReference>
<organism evidence="6 7">
    <name type="scientific">Slackia heliotrinireducens (strain ATCC 29202 / DSM 20476 / NCTC 11029 / RHS 1)</name>
    <name type="common">Peptococcus heliotrinreducens</name>
    <dbReference type="NCBI Taxonomy" id="471855"/>
    <lineage>
        <taxon>Bacteria</taxon>
        <taxon>Bacillati</taxon>
        <taxon>Actinomycetota</taxon>
        <taxon>Coriobacteriia</taxon>
        <taxon>Eggerthellales</taxon>
        <taxon>Eggerthellaceae</taxon>
        <taxon>Slackia</taxon>
    </lineage>
</organism>
<dbReference type="PANTHER" id="PTHR43122">
    <property type="entry name" value="FERREDOXIN SUBUNIT OF PYRUVATE:FLAVODOXIN OXIDOREDUCTASE-RELATED"/>
    <property type="match status" value="1"/>
</dbReference>
<proteinExistence type="predicted"/>
<name>C7N3T9_SLAHD</name>
<reference evidence="6 7" key="1">
    <citation type="journal article" date="2009" name="Stand. Genomic Sci.">
        <title>Complete genome sequence of Slackia heliotrinireducens type strain (RHS 1).</title>
        <authorList>
            <person name="Pukall R."/>
            <person name="Lapidus A."/>
            <person name="Nolan M."/>
            <person name="Copeland A."/>
            <person name="Glavina Del Rio T."/>
            <person name="Lucas S."/>
            <person name="Chen F."/>
            <person name="Tice H."/>
            <person name="Cheng J.F."/>
            <person name="Chertkov O."/>
            <person name="Bruce D."/>
            <person name="Goodwin L."/>
            <person name="Kuske C."/>
            <person name="Brettin T."/>
            <person name="Detter J.C."/>
            <person name="Han C."/>
            <person name="Pitluck S."/>
            <person name="Pati A."/>
            <person name="Mavrommatis K."/>
            <person name="Ivanova N."/>
            <person name="Ovchinnikova G."/>
            <person name="Chen A."/>
            <person name="Palaniappan K."/>
            <person name="Schneider S."/>
            <person name="Rohde M."/>
            <person name="Chain P."/>
            <person name="D'haeseleer P."/>
            <person name="Goker M."/>
            <person name="Bristow J."/>
            <person name="Eisen J.A."/>
            <person name="Markowitz V."/>
            <person name="Kyrpides N.C."/>
            <person name="Klenk H.P."/>
            <person name="Hugenholtz P."/>
        </authorList>
    </citation>
    <scope>NUCLEOTIDE SEQUENCE [LARGE SCALE GENOMIC DNA]</scope>
    <source>
        <strain evidence="7">ATCC 29202 / DSM 20476 / NCTC 11029 / RHS 1</strain>
    </source>
</reference>
<dbReference type="eggNOG" id="COG1143">
    <property type="taxonomic scope" value="Bacteria"/>
</dbReference>
<feature type="domain" description="4Fe-4S ferredoxin-type" evidence="5">
    <location>
        <begin position="352"/>
        <end position="381"/>
    </location>
</feature>
<dbReference type="Pfam" id="PF00037">
    <property type="entry name" value="Fer4"/>
    <property type="match status" value="1"/>
</dbReference>
<sequence length="425" mass="46505">MSSVSDYMDLLERLESQSLLITAERCLMVRNRNARCNRCAAACVSGCINTHDNRIAIDAEKCIGCGTCATVCPTEAIAPRNPDDLEIARAAKQVMDRTGGRAVFTCAPMANRARHAVDPDTIVQVACLGRLDESLLVLLAAAGATSIRLVEGECEQCEYTEGSPVAHQVAFNASALLKAWGYTIPVRIGGTFPKSCRLQTDRTYDARRREVFLGVKDALQTSAAETADFFIERTFNRNVEKPQFEHVAEDGTLPHFYPRRRQLLQDALAELGDPELPDVTTRLMGRITIDQNLCNGCQMCAVFCPTAAIAKRVDENPSAAPAKLYRAPSNPNRTSQTAQDKPAFANPFAKRTQLLHAPSLCVQCGTCAAICPKHAVRLDATVPTAELVDGYTEVTDMQNIYDEKGGPDAIRNSMKKLIDSPYIWC</sequence>
<dbReference type="KEGG" id="shi:Shel_06210"/>
<dbReference type="STRING" id="471855.Shel_06210"/>
<dbReference type="GO" id="GO:0046872">
    <property type="term" value="F:metal ion binding"/>
    <property type="evidence" value="ECO:0007669"/>
    <property type="project" value="UniProtKB-KW"/>
</dbReference>
<evidence type="ECO:0000256" key="4">
    <source>
        <dbReference type="SAM" id="MobiDB-lite"/>
    </source>
</evidence>
<dbReference type="Proteomes" id="UP000002026">
    <property type="component" value="Chromosome"/>
</dbReference>
<dbReference type="RefSeq" id="WP_012797785.1">
    <property type="nucleotide sequence ID" value="NC_013165.1"/>
</dbReference>
<protein>
    <submittedName>
        <fullName evidence="6">Dissimilatory sulfite reductase (Desulfoviridin), alpha/beta subunit</fullName>
    </submittedName>
</protein>
<feature type="domain" description="4Fe-4S ferredoxin-type" evidence="5">
    <location>
        <begin position="285"/>
        <end position="315"/>
    </location>
</feature>
<keyword evidence="2" id="KW-0408">Iron</keyword>
<keyword evidence="1" id="KW-0479">Metal-binding</keyword>
<evidence type="ECO:0000313" key="7">
    <source>
        <dbReference type="Proteomes" id="UP000002026"/>
    </source>
</evidence>
<evidence type="ECO:0000256" key="3">
    <source>
        <dbReference type="ARBA" id="ARBA00023014"/>
    </source>
</evidence>
<gene>
    <name evidence="6" type="ordered locus">Shel_06210</name>
</gene>
<evidence type="ECO:0000256" key="1">
    <source>
        <dbReference type="ARBA" id="ARBA00022723"/>
    </source>
</evidence>
<dbReference type="AlphaFoldDB" id="C7N3T9"/>
<dbReference type="SUPFAM" id="SSF54862">
    <property type="entry name" value="4Fe-4S ferredoxins"/>
    <property type="match status" value="1"/>
</dbReference>
<evidence type="ECO:0000313" key="6">
    <source>
        <dbReference type="EMBL" id="ACV21680.1"/>
    </source>
</evidence>
<dbReference type="Gene3D" id="3.30.70.20">
    <property type="match status" value="2"/>
</dbReference>
<dbReference type="PROSITE" id="PS51379">
    <property type="entry name" value="4FE4S_FER_2"/>
    <property type="match status" value="3"/>
</dbReference>
<feature type="domain" description="4Fe-4S ferredoxin-type" evidence="5">
    <location>
        <begin position="53"/>
        <end position="82"/>
    </location>
</feature>
<accession>C7N3T9</accession>
<evidence type="ECO:0000259" key="5">
    <source>
        <dbReference type="PROSITE" id="PS51379"/>
    </source>
</evidence>
<evidence type="ECO:0000256" key="2">
    <source>
        <dbReference type="ARBA" id="ARBA00023004"/>
    </source>
</evidence>
<dbReference type="eggNOG" id="COG1145">
    <property type="taxonomic scope" value="Bacteria"/>
</dbReference>
<feature type="compositionally biased region" description="Polar residues" evidence="4">
    <location>
        <begin position="329"/>
        <end position="339"/>
    </location>
</feature>
<dbReference type="InterPro" id="IPR017896">
    <property type="entry name" value="4Fe4S_Fe-S-bd"/>
</dbReference>